<gene>
    <name evidence="1" type="ORF">PAXRUDRAFT_822788</name>
</gene>
<proteinExistence type="predicted"/>
<sequence length="130" mass="14603">MDGPTCPLTYTDYMLCCSCFTTQRGINYWLLTGGEEQLPALILLLEERAGWETGQALYSDTSITPSPARSPFCGGLNGPCVYVLDSVLYPLWDVRVSSQCSLDLFLWCSSCARSSHSAYRRYEVHRRPSK</sequence>
<keyword evidence="2" id="KW-1185">Reference proteome</keyword>
<organism evidence="1 2">
    <name type="scientific">Paxillus rubicundulus Ve08.2h10</name>
    <dbReference type="NCBI Taxonomy" id="930991"/>
    <lineage>
        <taxon>Eukaryota</taxon>
        <taxon>Fungi</taxon>
        <taxon>Dikarya</taxon>
        <taxon>Basidiomycota</taxon>
        <taxon>Agaricomycotina</taxon>
        <taxon>Agaricomycetes</taxon>
        <taxon>Agaricomycetidae</taxon>
        <taxon>Boletales</taxon>
        <taxon>Paxilineae</taxon>
        <taxon>Paxillaceae</taxon>
        <taxon>Paxillus</taxon>
    </lineage>
</organism>
<dbReference type="Proteomes" id="UP000054538">
    <property type="component" value="Unassembled WGS sequence"/>
</dbReference>
<dbReference type="InParanoid" id="A0A0D0DW61"/>
<dbReference type="HOGENOM" id="CLU_1938835_0_0_1"/>
<name>A0A0D0DW61_9AGAM</name>
<dbReference type="AlphaFoldDB" id="A0A0D0DW61"/>
<accession>A0A0D0DW61</accession>
<reference evidence="2" key="2">
    <citation type="submission" date="2015-01" db="EMBL/GenBank/DDBJ databases">
        <title>Evolutionary Origins and Diversification of the Mycorrhizal Mutualists.</title>
        <authorList>
            <consortium name="DOE Joint Genome Institute"/>
            <consortium name="Mycorrhizal Genomics Consortium"/>
            <person name="Kohler A."/>
            <person name="Kuo A."/>
            <person name="Nagy L.G."/>
            <person name="Floudas D."/>
            <person name="Copeland A."/>
            <person name="Barry K.W."/>
            <person name="Cichocki N."/>
            <person name="Veneault-Fourrey C."/>
            <person name="LaButti K."/>
            <person name="Lindquist E.A."/>
            <person name="Lipzen A."/>
            <person name="Lundell T."/>
            <person name="Morin E."/>
            <person name="Murat C."/>
            <person name="Riley R."/>
            <person name="Ohm R."/>
            <person name="Sun H."/>
            <person name="Tunlid A."/>
            <person name="Henrissat B."/>
            <person name="Grigoriev I.V."/>
            <person name="Hibbett D.S."/>
            <person name="Martin F."/>
        </authorList>
    </citation>
    <scope>NUCLEOTIDE SEQUENCE [LARGE SCALE GENOMIC DNA]</scope>
    <source>
        <strain evidence="2">Ve08.2h10</strain>
    </source>
</reference>
<evidence type="ECO:0000313" key="2">
    <source>
        <dbReference type="Proteomes" id="UP000054538"/>
    </source>
</evidence>
<dbReference type="EMBL" id="KN824860">
    <property type="protein sequence ID" value="KIK99433.1"/>
    <property type="molecule type" value="Genomic_DNA"/>
</dbReference>
<dbReference type="OrthoDB" id="10592360at2759"/>
<protein>
    <submittedName>
        <fullName evidence="1">Uncharacterized protein</fullName>
    </submittedName>
</protein>
<evidence type="ECO:0000313" key="1">
    <source>
        <dbReference type="EMBL" id="KIK99433.1"/>
    </source>
</evidence>
<reference evidence="1 2" key="1">
    <citation type="submission" date="2014-04" db="EMBL/GenBank/DDBJ databases">
        <authorList>
            <consortium name="DOE Joint Genome Institute"/>
            <person name="Kuo A."/>
            <person name="Kohler A."/>
            <person name="Jargeat P."/>
            <person name="Nagy L.G."/>
            <person name="Floudas D."/>
            <person name="Copeland A."/>
            <person name="Barry K.W."/>
            <person name="Cichocki N."/>
            <person name="Veneault-Fourrey C."/>
            <person name="LaButti K."/>
            <person name="Lindquist E.A."/>
            <person name="Lipzen A."/>
            <person name="Lundell T."/>
            <person name="Morin E."/>
            <person name="Murat C."/>
            <person name="Sun H."/>
            <person name="Tunlid A."/>
            <person name="Henrissat B."/>
            <person name="Grigoriev I.V."/>
            <person name="Hibbett D.S."/>
            <person name="Martin F."/>
            <person name="Nordberg H.P."/>
            <person name="Cantor M.N."/>
            <person name="Hua S.X."/>
        </authorList>
    </citation>
    <scope>NUCLEOTIDE SEQUENCE [LARGE SCALE GENOMIC DNA]</scope>
    <source>
        <strain evidence="1 2">Ve08.2h10</strain>
    </source>
</reference>